<dbReference type="PATRIC" id="fig|991778.3.peg.306"/>
<comment type="caution">
    <text evidence="1">The sequence shown here is derived from an EMBL/GenBank/DDBJ whole genome shotgun (WGS) entry which is preliminary data.</text>
</comment>
<evidence type="ECO:0000313" key="1">
    <source>
        <dbReference type="EMBL" id="EGF29749.1"/>
    </source>
</evidence>
<dbReference type="Proteomes" id="UP000006222">
    <property type="component" value="Unassembled WGS sequence"/>
</dbReference>
<protein>
    <submittedName>
        <fullName evidence="1">Uncharacterized protein</fullName>
    </submittedName>
</protein>
<evidence type="ECO:0000313" key="2">
    <source>
        <dbReference type="Proteomes" id="UP000006222"/>
    </source>
</evidence>
<name>F2AKW9_RHOBT</name>
<dbReference type="AlphaFoldDB" id="F2AKW9"/>
<proteinExistence type="predicted"/>
<reference evidence="1 2" key="1">
    <citation type="journal article" date="2013" name="Mar. Genomics">
        <title>Expression of sulfatases in Rhodopirellula baltica and the diversity of sulfatases in the genus Rhodopirellula.</title>
        <authorList>
            <person name="Wegner C.E."/>
            <person name="Richter-Heitmann T."/>
            <person name="Klindworth A."/>
            <person name="Klockow C."/>
            <person name="Richter M."/>
            <person name="Achstetter T."/>
            <person name="Glockner F.O."/>
            <person name="Harder J."/>
        </authorList>
    </citation>
    <scope>NUCLEOTIDE SEQUENCE [LARGE SCALE GENOMIC DNA]</scope>
    <source>
        <strain evidence="1 2">WH47</strain>
    </source>
</reference>
<accession>F2AKW9</accession>
<gene>
    <name evidence="1" type="ORF">RBWH47_01533</name>
</gene>
<organism evidence="1 2">
    <name type="scientific">Rhodopirellula baltica WH47</name>
    <dbReference type="NCBI Taxonomy" id="991778"/>
    <lineage>
        <taxon>Bacteria</taxon>
        <taxon>Pseudomonadati</taxon>
        <taxon>Planctomycetota</taxon>
        <taxon>Planctomycetia</taxon>
        <taxon>Pirellulales</taxon>
        <taxon>Pirellulaceae</taxon>
        <taxon>Rhodopirellula</taxon>
    </lineage>
</organism>
<sequence>MGGIDASAVVLCGAVLSGIRDCGDDAKHNDDCTPISLACRKA</sequence>
<dbReference type="EMBL" id="AFAR01000015">
    <property type="protein sequence ID" value="EGF29749.1"/>
    <property type="molecule type" value="Genomic_DNA"/>
</dbReference>